<feature type="binding site" evidence="5">
    <location>
        <position position="8"/>
    </location>
    <ligand>
        <name>S-adenosyl-L-methionine</name>
        <dbReference type="ChEBI" id="CHEBI:59789"/>
    </ligand>
</feature>
<proteinExistence type="inferred from homology"/>
<dbReference type="InterPro" id="IPR020598">
    <property type="entry name" value="rRNA_Ade_methylase_Trfase_N"/>
</dbReference>
<dbReference type="PROSITE" id="PS51689">
    <property type="entry name" value="SAM_RNA_A_N6_MT"/>
    <property type="match status" value="1"/>
</dbReference>
<feature type="binding site" evidence="5">
    <location>
        <position position="81"/>
    </location>
    <ligand>
        <name>S-adenosyl-L-methionine</name>
        <dbReference type="ChEBI" id="CHEBI:59789"/>
    </ligand>
</feature>
<keyword evidence="2 5" id="KW-0808">Transferase</keyword>
<keyword evidence="1 5" id="KW-0489">Methyltransferase</keyword>
<feature type="domain" description="Ribosomal RNA adenine methylase transferase N-terminal" evidence="7">
    <location>
        <begin position="15"/>
        <end position="182"/>
    </location>
</feature>
<evidence type="ECO:0000259" key="7">
    <source>
        <dbReference type="SMART" id="SM00650"/>
    </source>
</evidence>
<dbReference type="NCBIfam" id="NF000499">
    <property type="entry name" value="Erm23S_rRNA_broad"/>
    <property type="match status" value="1"/>
</dbReference>
<evidence type="ECO:0000256" key="1">
    <source>
        <dbReference type="ARBA" id="ARBA00022603"/>
    </source>
</evidence>
<dbReference type="InterPro" id="IPR020596">
    <property type="entry name" value="rRNA_Ade_Mease_Trfase_CS"/>
</dbReference>
<keyword evidence="4 5" id="KW-0694">RNA-binding</keyword>
<sequence>MRIEHSQNFLHSKRLVSELLSKSNITSEDTVIEIGPGKGIITEELSKKCGQVIGIEYDKELAHLLQESFANKSNVKIIEQDFLKYKLPNNGVYKICANIPFNLTADIMKKVLEFENPPTDIYFIMQYEAFLKYAGEPYYNESLRSLLYKPWYAAELLHEFQPSDFHPVPNARICFVHFQRKSKSDITEGIDYKNFLSYVFSASGNTFKEKTKKLFSYEQQKRICKQIKISMDSSVTAIAYEGWLNLYDVFLKFVSSDKKEIIRGSEKHLKNSQKNLHKIHRNRNNGYSKTKSYKKNSEKK</sequence>
<accession>A0A8E8V2P0</accession>
<feature type="region of interest" description="Disordered" evidence="6">
    <location>
        <begin position="271"/>
        <end position="300"/>
    </location>
</feature>
<dbReference type="InterPro" id="IPR029063">
    <property type="entry name" value="SAM-dependent_MTases_sf"/>
</dbReference>
<comment type="similarity">
    <text evidence="5">Belongs to the class I-like SAM-binding methyltransferase superfamily. rRNA adenine N(6)-methyltransferase family.</text>
</comment>
<evidence type="ECO:0000313" key="8">
    <source>
        <dbReference type="EMBL" id="QWF36745.1"/>
    </source>
</evidence>
<evidence type="ECO:0000256" key="5">
    <source>
        <dbReference type="PROSITE-ProRule" id="PRU01026"/>
    </source>
</evidence>
<evidence type="ECO:0000256" key="4">
    <source>
        <dbReference type="ARBA" id="ARBA00022884"/>
    </source>
</evidence>
<dbReference type="GO" id="GO:0003723">
    <property type="term" value="F:RNA binding"/>
    <property type="evidence" value="ECO:0007669"/>
    <property type="project" value="UniProtKB-UniRule"/>
</dbReference>
<dbReference type="InterPro" id="IPR023165">
    <property type="entry name" value="rRNA_Ade_diMease-like_C"/>
</dbReference>
<dbReference type="InterPro" id="IPR001737">
    <property type="entry name" value="KsgA/Erm"/>
</dbReference>
<name>A0A8E8V2P0_CAMCO</name>
<reference evidence="8" key="1">
    <citation type="submission" date="2021-04" db="EMBL/GenBank/DDBJ databases">
        <authorList>
            <person name="Jehanne Q."/>
        </authorList>
    </citation>
    <scope>NUCLEOTIDE SEQUENCE</scope>
    <source>
        <strain evidence="8">2019/0051</strain>
    </source>
</reference>
<dbReference type="GO" id="GO:0005829">
    <property type="term" value="C:cytosol"/>
    <property type="evidence" value="ECO:0007669"/>
    <property type="project" value="TreeGrafter"/>
</dbReference>
<protein>
    <submittedName>
        <fullName evidence="8">Erythromycin resistance methyltransferase N</fullName>
    </submittedName>
</protein>
<feature type="binding site" evidence="5">
    <location>
        <position position="10"/>
    </location>
    <ligand>
        <name>S-adenosyl-L-methionine</name>
        <dbReference type="ChEBI" id="CHEBI:59789"/>
    </ligand>
</feature>
<dbReference type="GO" id="GO:0000179">
    <property type="term" value="F:rRNA (adenine-N6,N6-)-dimethyltransferase activity"/>
    <property type="evidence" value="ECO:0007669"/>
    <property type="project" value="UniProtKB-UniRule"/>
</dbReference>
<dbReference type="EMBL" id="MZ015744">
    <property type="protein sequence ID" value="QWF36745.1"/>
    <property type="molecule type" value="Genomic_DNA"/>
</dbReference>
<dbReference type="RefSeq" id="WP_139847607.1">
    <property type="nucleotide sequence ID" value="NG_081668.1"/>
</dbReference>
<dbReference type="SUPFAM" id="SSF53335">
    <property type="entry name" value="S-adenosyl-L-methionine-dependent methyltransferases"/>
    <property type="match status" value="1"/>
</dbReference>
<evidence type="ECO:0000256" key="6">
    <source>
        <dbReference type="SAM" id="MobiDB-lite"/>
    </source>
</evidence>
<dbReference type="SMART" id="SM00650">
    <property type="entry name" value="rADc"/>
    <property type="match status" value="1"/>
</dbReference>
<dbReference type="PROSITE" id="PS01131">
    <property type="entry name" value="RRNA_A_DIMETH"/>
    <property type="match status" value="1"/>
</dbReference>
<dbReference type="Gene3D" id="3.40.50.150">
    <property type="entry name" value="Vaccinia Virus protein VP39"/>
    <property type="match status" value="1"/>
</dbReference>
<evidence type="ECO:0000256" key="2">
    <source>
        <dbReference type="ARBA" id="ARBA00022679"/>
    </source>
</evidence>
<evidence type="ECO:0000256" key="3">
    <source>
        <dbReference type="ARBA" id="ARBA00022691"/>
    </source>
</evidence>
<keyword evidence="3 5" id="KW-0949">S-adenosyl-L-methionine</keyword>
<dbReference type="Gene3D" id="1.10.8.100">
    <property type="entry name" value="Ribosomal RNA adenine dimethylase-like, domain 2"/>
    <property type="match status" value="1"/>
</dbReference>
<organism evidence="8">
    <name type="scientific">Campylobacter coli</name>
    <dbReference type="NCBI Taxonomy" id="195"/>
    <lineage>
        <taxon>Bacteria</taxon>
        <taxon>Pseudomonadati</taxon>
        <taxon>Campylobacterota</taxon>
        <taxon>Epsilonproteobacteria</taxon>
        <taxon>Campylobacterales</taxon>
        <taxon>Campylobacteraceae</taxon>
        <taxon>Campylobacter</taxon>
    </lineage>
</organism>
<dbReference type="AlphaFoldDB" id="A0A8E8V2P0"/>
<dbReference type="CDD" id="cd02440">
    <property type="entry name" value="AdoMet_MTases"/>
    <property type="match status" value="1"/>
</dbReference>
<feature type="binding site" evidence="5">
    <location>
        <position position="35"/>
    </location>
    <ligand>
        <name>S-adenosyl-L-methionine</name>
        <dbReference type="ChEBI" id="CHEBI:59789"/>
    </ligand>
</feature>
<feature type="binding site" evidence="5">
    <location>
        <position position="98"/>
    </location>
    <ligand>
        <name>S-adenosyl-L-methionine</name>
        <dbReference type="ChEBI" id="CHEBI:59789"/>
    </ligand>
</feature>
<feature type="binding site" evidence="5">
    <location>
        <position position="56"/>
    </location>
    <ligand>
        <name>S-adenosyl-L-methionine</name>
        <dbReference type="ChEBI" id="CHEBI:59789"/>
    </ligand>
</feature>
<dbReference type="Pfam" id="PF00398">
    <property type="entry name" value="RrnaAD"/>
    <property type="match status" value="1"/>
</dbReference>
<dbReference type="PANTHER" id="PTHR11727:SF7">
    <property type="entry name" value="DIMETHYLADENOSINE TRANSFERASE-RELATED"/>
    <property type="match status" value="1"/>
</dbReference>
<dbReference type="PANTHER" id="PTHR11727">
    <property type="entry name" value="DIMETHYLADENOSINE TRANSFERASE"/>
    <property type="match status" value="1"/>
</dbReference>